<organism evidence="1 2">
    <name type="scientific">Flavisolibacter ginsengisoli DSM 18119</name>
    <dbReference type="NCBI Taxonomy" id="1121884"/>
    <lineage>
        <taxon>Bacteria</taxon>
        <taxon>Pseudomonadati</taxon>
        <taxon>Bacteroidota</taxon>
        <taxon>Chitinophagia</taxon>
        <taxon>Chitinophagales</taxon>
        <taxon>Chitinophagaceae</taxon>
        <taxon>Flavisolibacter</taxon>
    </lineage>
</organism>
<sequence length="104" mass="12157">MDDKAIDNLLVQYAQERTPVLRQERRTQLINAINYLLVNDFHKLVVVLYRVDVSEPKLKKLLQANPQTDAAVIIADLLIERQAEKIKTRDSFKGKRDIPDDEKW</sequence>
<dbReference type="RefSeq" id="WP_084080283.1">
    <property type="nucleotide sequence ID" value="NZ_FQUU01000023.1"/>
</dbReference>
<dbReference type="AlphaFoldDB" id="A0A1M5FK44"/>
<evidence type="ECO:0000313" key="1">
    <source>
        <dbReference type="EMBL" id="SHF91521.1"/>
    </source>
</evidence>
<accession>A0A1M5FK44</accession>
<dbReference type="STRING" id="1121884.SAMN02745131_03846"/>
<dbReference type="OrthoDB" id="711735at2"/>
<evidence type="ECO:0000313" key="2">
    <source>
        <dbReference type="Proteomes" id="UP000184048"/>
    </source>
</evidence>
<gene>
    <name evidence="1" type="ORF">SAMN02745131_03846</name>
</gene>
<proteinExistence type="predicted"/>
<protein>
    <submittedName>
        <fullName evidence="1">Uncharacterized protein</fullName>
    </submittedName>
</protein>
<name>A0A1M5FK44_9BACT</name>
<dbReference type="Proteomes" id="UP000184048">
    <property type="component" value="Unassembled WGS sequence"/>
</dbReference>
<dbReference type="EMBL" id="FQUU01000023">
    <property type="protein sequence ID" value="SHF91521.1"/>
    <property type="molecule type" value="Genomic_DNA"/>
</dbReference>
<keyword evidence="2" id="KW-1185">Reference proteome</keyword>
<reference evidence="1 2" key="1">
    <citation type="submission" date="2016-11" db="EMBL/GenBank/DDBJ databases">
        <authorList>
            <person name="Jaros S."/>
            <person name="Januszkiewicz K."/>
            <person name="Wedrychowicz H."/>
        </authorList>
    </citation>
    <scope>NUCLEOTIDE SEQUENCE [LARGE SCALE GENOMIC DNA]</scope>
    <source>
        <strain evidence="1 2">DSM 18119</strain>
    </source>
</reference>